<feature type="compositionally biased region" description="Low complexity" evidence="15">
    <location>
        <begin position="871"/>
        <end position="903"/>
    </location>
</feature>
<feature type="domain" description="AGC-kinase C-terminal" evidence="19">
    <location>
        <begin position="461"/>
        <end position="533"/>
    </location>
</feature>
<keyword evidence="8" id="KW-0808">Transferase</keyword>
<evidence type="ECO:0000259" key="18">
    <source>
        <dbReference type="PROSITE" id="PS50106"/>
    </source>
</evidence>
<accession>A0A3B4Y8R8</accession>
<dbReference type="EC" id="2.7.11.1" evidence="4"/>
<evidence type="ECO:0000256" key="6">
    <source>
        <dbReference type="ARBA" id="ARBA00022527"/>
    </source>
</evidence>
<feature type="compositionally biased region" description="Low complexity" evidence="15">
    <location>
        <begin position="701"/>
        <end position="716"/>
    </location>
</feature>
<dbReference type="GO" id="GO:0005737">
    <property type="term" value="C:cytoplasm"/>
    <property type="evidence" value="ECO:0007669"/>
    <property type="project" value="UniProtKB-SubCell"/>
</dbReference>
<evidence type="ECO:0000256" key="13">
    <source>
        <dbReference type="ARBA" id="ARBA00047899"/>
    </source>
</evidence>
<evidence type="ECO:0000256" key="3">
    <source>
        <dbReference type="ARBA" id="ARBA00009903"/>
    </source>
</evidence>
<comment type="catalytic activity">
    <reaction evidence="13">
        <text>L-threonyl-[protein] + ATP = O-phospho-L-threonyl-[protein] + ADP + H(+)</text>
        <dbReference type="Rhea" id="RHEA:46608"/>
        <dbReference type="Rhea" id="RHEA-COMP:11060"/>
        <dbReference type="Rhea" id="RHEA-COMP:11605"/>
        <dbReference type="ChEBI" id="CHEBI:15378"/>
        <dbReference type="ChEBI" id="CHEBI:30013"/>
        <dbReference type="ChEBI" id="CHEBI:30616"/>
        <dbReference type="ChEBI" id="CHEBI:61977"/>
        <dbReference type="ChEBI" id="CHEBI:456216"/>
        <dbReference type="EC" id="2.7.11.1"/>
    </reaction>
</comment>
<dbReference type="SMART" id="SM00220">
    <property type="entry name" value="S_TKc"/>
    <property type="match status" value="1"/>
</dbReference>
<dbReference type="InterPro" id="IPR023142">
    <property type="entry name" value="MAST_pre-PK_dom_sf"/>
</dbReference>
<feature type="compositionally biased region" description="Basic and acidic residues" evidence="15">
    <location>
        <begin position="570"/>
        <end position="586"/>
    </location>
</feature>
<dbReference type="SUPFAM" id="SSF140482">
    <property type="entry name" value="MAST3 pre-PK domain-like"/>
    <property type="match status" value="1"/>
</dbReference>
<dbReference type="InterPro" id="IPR000961">
    <property type="entry name" value="AGC-kinase_C"/>
</dbReference>
<evidence type="ECO:0000256" key="5">
    <source>
        <dbReference type="ARBA" id="ARBA00022490"/>
    </source>
</evidence>
<dbReference type="GO" id="GO:0005524">
    <property type="term" value="F:ATP binding"/>
    <property type="evidence" value="ECO:0007669"/>
    <property type="project" value="UniProtKB-KW"/>
</dbReference>
<proteinExistence type="inferred from homology"/>
<dbReference type="FunFam" id="1.10.510.10:FF:000012">
    <property type="entry name" value="microtubule-associated serine/threonine-protein kinase 2 isoform X1"/>
    <property type="match status" value="1"/>
</dbReference>
<comment type="cofactor">
    <cofactor evidence="1">
        <name>Mg(2+)</name>
        <dbReference type="ChEBI" id="CHEBI:18420"/>
    </cofactor>
</comment>
<keyword evidence="10" id="KW-0418">Kinase</keyword>
<keyword evidence="21" id="KW-1185">Reference proteome</keyword>
<evidence type="ECO:0000256" key="11">
    <source>
        <dbReference type="ARBA" id="ARBA00022840"/>
    </source>
</evidence>
<feature type="compositionally biased region" description="Basic residues" evidence="15">
    <location>
        <begin position="650"/>
        <end position="660"/>
    </location>
</feature>
<keyword evidence="7" id="KW-0597">Phosphoprotein</keyword>
<dbReference type="PANTHER" id="PTHR24356">
    <property type="entry name" value="SERINE/THREONINE-PROTEIN KINASE"/>
    <property type="match status" value="1"/>
</dbReference>
<dbReference type="InterPro" id="IPR000719">
    <property type="entry name" value="Prot_kinase_dom"/>
</dbReference>
<feature type="compositionally biased region" description="Basic residues" evidence="15">
    <location>
        <begin position="832"/>
        <end position="847"/>
    </location>
</feature>
<dbReference type="PROSITE" id="PS50011">
    <property type="entry name" value="PROTEIN_KINASE_DOM"/>
    <property type="match status" value="1"/>
</dbReference>
<dbReference type="FunFam" id="2.30.42.10:FF:000008">
    <property type="entry name" value="microtubule-associated serine/threonine-protein kinase 4 isoform X2"/>
    <property type="match status" value="1"/>
</dbReference>
<dbReference type="SMART" id="SM00133">
    <property type="entry name" value="S_TK_X"/>
    <property type="match status" value="1"/>
</dbReference>
<dbReference type="SUPFAM" id="SSF50156">
    <property type="entry name" value="PDZ domain-like"/>
    <property type="match status" value="1"/>
</dbReference>
<dbReference type="GO" id="GO:0004674">
    <property type="term" value="F:protein serine/threonine kinase activity"/>
    <property type="evidence" value="ECO:0007669"/>
    <property type="project" value="UniProtKB-KW"/>
</dbReference>
<dbReference type="InterPro" id="IPR011009">
    <property type="entry name" value="Kinase-like_dom_sf"/>
</dbReference>
<organism evidence="20 21">
    <name type="scientific">Seriola lalandi dorsalis</name>
    <dbReference type="NCBI Taxonomy" id="1841481"/>
    <lineage>
        <taxon>Eukaryota</taxon>
        <taxon>Metazoa</taxon>
        <taxon>Chordata</taxon>
        <taxon>Craniata</taxon>
        <taxon>Vertebrata</taxon>
        <taxon>Euteleostomi</taxon>
        <taxon>Actinopterygii</taxon>
        <taxon>Neopterygii</taxon>
        <taxon>Teleostei</taxon>
        <taxon>Neoteleostei</taxon>
        <taxon>Acanthomorphata</taxon>
        <taxon>Carangaria</taxon>
        <taxon>Carangiformes</taxon>
        <taxon>Carangidae</taxon>
        <taxon>Seriola</taxon>
    </lineage>
</organism>
<dbReference type="Gene3D" id="1.10.510.10">
    <property type="entry name" value="Transferase(Phosphotransferase) domain 1"/>
    <property type="match status" value="1"/>
</dbReference>
<sequence>LCRADGRRWSVASVPSSGYCTNAPSSSVSSSSSQELLHQLPFQPTQDDLHFLFKHFRSTESVADEEGAHASPPVRLRSRSLSPGRTCGIFDNEIVMMNHVYKERFPKATAQMEGRLLDIIEECSPGTALPLADGVLGFIQHQLVELARDCLDKSQKGLVTSRYFVELQEKLEKLLHEAYERSESEEVTIITKLVKKILIIISRPARLLECLEFDPEEFYQRLEAAEGQAKVGHGIKTDIPRYIVSQLGLTRDPLEGAALTYYFVYGPSGADQPKSQVACTPPRRKPLEIRQTSLFMIWLAFDVTLNIFVFSVLCSLLITSLGHIKLTDFGLSKIGLMNMTTNLYEGHIEKDTREFIDKQVCGTPEYIAPEVILRQGYGKPVDWWAMGIILYEFLVGCVPFFGDTPEQLFGQVVNDEIIWPDGEDALPADAQDLITRLLRQSPLERLGTGGTTEVKMHLFFLGLDWNGLLRQKAEFIPQLETEEDTSYFDTRSERYCHLGSDDDDETNDDESSLELRQFSSVAHRFSKVYSSTEHLSTSTPSNQSLSSSERSHSEEKEERWEGRGVLSPGDGHKHLASGDRRADGHRGSLRPRASSSSSQSERSASPLVMNSTQSLDIMPRFSISAEEEDGMVSNLRRIRLRSNSTGTRPSFRRGASRRIAHQLETPEKPRSPAGKVPKSASVSGLSLIITPDDSAGPPTSPKSSLSLSSNPSSRDSSPSRDLCVNISCLRPPVVIHSSGKRFGFALRAIRVYMGDSDVYTVHHMVWCVEEGSPAHEAGLRAGDLITHVNGESVQGLVHTEVVELLLKSGNRVTLQTTALENTSIKVGPARKASYKAKMARRSKKSKKKDGQDRRRSILKKLSKHTPPPPMQSSRSFSSGFHQSSSDSLSGSPTQSLSPGPSTPCRSPAPDHSGGNSPNSPVPQARPSSLHVLGRYTKAGRCKSTSSIPPSPLACIPPPQPLSPQCSPSCLPSHPKSLQGFHGKTLSPPTIARHSVRPRSAEPPRSPLLKRVQSAEKLTGDKMTGGYHAERKAYSTRRHTMEVPLSEGEGLEDMEGDTATGFVCVGEHGRQGLYIGGQREVVVMRKLALSERRDSFKKQEAVQEVCFDDSEEREVTPSPTIPVMQPKAFKASWINSVQAESGVKLEGRGSQGTTTQQKAKSKDKAGF</sequence>
<dbReference type="PANTHER" id="PTHR24356:SF140">
    <property type="entry name" value="MICROTUBULE-ASSOCIATED SERINE_THREONINE-PROTEIN KINASE 3"/>
    <property type="match status" value="1"/>
</dbReference>
<dbReference type="GO" id="GO:0000287">
    <property type="term" value="F:magnesium ion binding"/>
    <property type="evidence" value="ECO:0007669"/>
    <property type="project" value="InterPro"/>
</dbReference>
<protein>
    <recommendedName>
        <fullName evidence="4">non-specific serine/threonine protein kinase</fullName>
        <ecNumber evidence="4">2.7.11.1</ecNumber>
    </recommendedName>
</protein>
<dbReference type="Pfam" id="PF17820">
    <property type="entry name" value="PDZ_6"/>
    <property type="match status" value="1"/>
</dbReference>
<evidence type="ECO:0000256" key="8">
    <source>
        <dbReference type="ARBA" id="ARBA00022679"/>
    </source>
</evidence>
<dbReference type="InterPro" id="IPR036034">
    <property type="entry name" value="PDZ_sf"/>
</dbReference>
<feature type="compositionally biased region" description="Low complexity" evidence="15">
    <location>
        <begin position="535"/>
        <end position="548"/>
    </location>
</feature>
<comment type="similarity">
    <text evidence="3">Belongs to the protein kinase superfamily. AGC Ser/Thr protein kinase family.</text>
</comment>
<evidence type="ECO:0000256" key="14">
    <source>
        <dbReference type="ARBA" id="ARBA00048679"/>
    </source>
</evidence>
<keyword evidence="9" id="KW-0547">Nucleotide-binding</keyword>
<evidence type="ECO:0000256" key="4">
    <source>
        <dbReference type="ARBA" id="ARBA00012513"/>
    </source>
</evidence>
<evidence type="ECO:0000256" key="16">
    <source>
        <dbReference type="SAM" id="Phobius"/>
    </source>
</evidence>
<dbReference type="Pfam" id="PF00069">
    <property type="entry name" value="Pkinase"/>
    <property type="match status" value="1"/>
</dbReference>
<dbReference type="InterPro" id="IPR001478">
    <property type="entry name" value="PDZ"/>
</dbReference>
<evidence type="ECO:0000256" key="1">
    <source>
        <dbReference type="ARBA" id="ARBA00001946"/>
    </source>
</evidence>
<dbReference type="GeneTree" id="ENSGT00940000157166"/>
<dbReference type="InterPro" id="IPR050236">
    <property type="entry name" value="Ser_Thr_kinase_AGC"/>
</dbReference>
<comment type="catalytic activity">
    <reaction evidence="14">
        <text>L-seryl-[protein] + ATP = O-phospho-L-seryl-[protein] + ADP + H(+)</text>
        <dbReference type="Rhea" id="RHEA:17989"/>
        <dbReference type="Rhea" id="RHEA-COMP:9863"/>
        <dbReference type="Rhea" id="RHEA-COMP:11604"/>
        <dbReference type="ChEBI" id="CHEBI:15378"/>
        <dbReference type="ChEBI" id="CHEBI:29999"/>
        <dbReference type="ChEBI" id="CHEBI:30616"/>
        <dbReference type="ChEBI" id="CHEBI:83421"/>
        <dbReference type="ChEBI" id="CHEBI:456216"/>
        <dbReference type="EC" id="2.7.11.1"/>
    </reaction>
</comment>
<feature type="region of interest" description="Disordered" evidence="15">
    <location>
        <begin position="529"/>
        <end position="613"/>
    </location>
</feature>
<feature type="region of interest" description="Disordered" evidence="15">
    <location>
        <begin position="636"/>
        <end position="720"/>
    </location>
</feature>
<dbReference type="Gene3D" id="2.30.42.10">
    <property type="match status" value="1"/>
</dbReference>
<keyword evidence="16" id="KW-0472">Membrane</keyword>
<dbReference type="AlphaFoldDB" id="A0A3B4Y8R8"/>
<evidence type="ECO:0000256" key="12">
    <source>
        <dbReference type="ARBA" id="ARBA00022842"/>
    </source>
</evidence>
<evidence type="ECO:0000256" key="7">
    <source>
        <dbReference type="ARBA" id="ARBA00022553"/>
    </source>
</evidence>
<dbReference type="InterPro" id="IPR041489">
    <property type="entry name" value="PDZ_6"/>
</dbReference>
<evidence type="ECO:0000313" key="21">
    <source>
        <dbReference type="Proteomes" id="UP000261360"/>
    </source>
</evidence>
<dbReference type="Gene3D" id="3.30.200.20">
    <property type="entry name" value="Phosphorylase Kinase, domain 1"/>
    <property type="match status" value="1"/>
</dbReference>
<evidence type="ECO:0000259" key="19">
    <source>
        <dbReference type="PROSITE" id="PS51285"/>
    </source>
</evidence>
<keyword evidence="16" id="KW-1133">Transmembrane helix</keyword>
<reference evidence="20" key="2">
    <citation type="submission" date="2025-09" db="UniProtKB">
        <authorList>
            <consortium name="Ensembl"/>
        </authorList>
    </citation>
    <scope>IDENTIFICATION</scope>
</reference>
<evidence type="ECO:0000256" key="10">
    <source>
        <dbReference type="ARBA" id="ARBA00022777"/>
    </source>
</evidence>
<dbReference type="FunFam" id="1.20.1480.20:FF:000001">
    <property type="entry name" value="microtubule-associated serine/threonine-protein kinase 4 isoform X1"/>
    <property type="match status" value="1"/>
</dbReference>
<feature type="compositionally biased region" description="Low complexity" evidence="15">
    <location>
        <begin position="590"/>
        <end position="607"/>
    </location>
</feature>
<evidence type="ECO:0000256" key="9">
    <source>
        <dbReference type="ARBA" id="ARBA00022741"/>
    </source>
</evidence>
<keyword evidence="11" id="KW-0067">ATP-binding</keyword>
<feature type="domain" description="PDZ" evidence="18">
    <location>
        <begin position="732"/>
        <end position="820"/>
    </location>
</feature>
<dbReference type="PROSITE" id="PS50106">
    <property type="entry name" value="PDZ"/>
    <property type="match status" value="1"/>
</dbReference>
<comment type="subcellular location">
    <subcellularLocation>
        <location evidence="2">Cytoplasm</location>
    </subcellularLocation>
</comment>
<name>A0A3B4Y8R8_SERLL</name>
<dbReference type="PROSITE" id="PS51285">
    <property type="entry name" value="AGC_KINASE_CTER"/>
    <property type="match status" value="1"/>
</dbReference>
<evidence type="ECO:0000256" key="15">
    <source>
        <dbReference type="SAM" id="MobiDB-lite"/>
    </source>
</evidence>
<evidence type="ECO:0000259" key="17">
    <source>
        <dbReference type="PROSITE" id="PS50011"/>
    </source>
</evidence>
<dbReference type="Pfam" id="PF08926">
    <property type="entry name" value="DUF1908"/>
    <property type="match status" value="1"/>
</dbReference>
<dbReference type="Gene3D" id="1.20.1480.20">
    <property type="entry name" value="MAST3 pre-PK domain-like"/>
    <property type="match status" value="1"/>
</dbReference>
<dbReference type="GO" id="GO:0035556">
    <property type="term" value="P:intracellular signal transduction"/>
    <property type="evidence" value="ECO:0007669"/>
    <property type="project" value="TreeGrafter"/>
</dbReference>
<reference evidence="20" key="1">
    <citation type="submission" date="2025-08" db="UniProtKB">
        <authorList>
            <consortium name="Ensembl"/>
        </authorList>
    </citation>
    <scope>IDENTIFICATION</scope>
</reference>
<dbReference type="SMART" id="SM00228">
    <property type="entry name" value="PDZ"/>
    <property type="match status" value="1"/>
</dbReference>
<dbReference type="InterPro" id="IPR015022">
    <property type="entry name" value="MAST_pre-PK_dom"/>
</dbReference>
<dbReference type="SUPFAM" id="SSF56112">
    <property type="entry name" value="Protein kinase-like (PK-like)"/>
    <property type="match status" value="1"/>
</dbReference>
<feature type="compositionally biased region" description="Basic and acidic residues" evidence="15">
    <location>
        <begin position="549"/>
        <end position="562"/>
    </location>
</feature>
<feature type="domain" description="Protein kinase" evidence="17">
    <location>
        <begin position="125"/>
        <end position="460"/>
    </location>
</feature>
<feature type="region of interest" description="Disordered" evidence="15">
    <location>
        <begin position="1141"/>
        <end position="1166"/>
    </location>
</feature>
<feature type="transmembrane region" description="Helical" evidence="16">
    <location>
        <begin position="295"/>
        <end position="318"/>
    </location>
</feature>
<feature type="region of interest" description="Disordered" evidence="15">
    <location>
        <begin position="829"/>
        <end position="926"/>
    </location>
</feature>
<keyword evidence="6" id="KW-0723">Serine/threonine-protein kinase</keyword>
<dbReference type="STRING" id="1841481.ENSSLDP00000027220"/>
<keyword evidence="12" id="KW-0460">Magnesium</keyword>
<keyword evidence="16" id="KW-0812">Transmembrane</keyword>
<dbReference type="Ensembl" id="ENSSLDT00000028055.1">
    <property type="protein sequence ID" value="ENSSLDP00000027220.1"/>
    <property type="gene ID" value="ENSSLDG00000021107.1"/>
</dbReference>
<evidence type="ECO:0000313" key="20">
    <source>
        <dbReference type="Ensembl" id="ENSSLDP00000027220.1"/>
    </source>
</evidence>
<feature type="region of interest" description="Disordered" evidence="15">
    <location>
        <begin position="985"/>
        <end position="1005"/>
    </location>
</feature>
<evidence type="ECO:0000256" key="2">
    <source>
        <dbReference type="ARBA" id="ARBA00004496"/>
    </source>
</evidence>
<dbReference type="Proteomes" id="UP000261360">
    <property type="component" value="Unplaced"/>
</dbReference>
<keyword evidence="5" id="KW-0963">Cytoplasm</keyword>